<dbReference type="EMBL" id="MCGT01000049">
    <property type="protein sequence ID" value="ORX44280.1"/>
    <property type="molecule type" value="Genomic_DNA"/>
</dbReference>
<organism evidence="2 3">
    <name type="scientific">Hesseltinella vesiculosa</name>
    <dbReference type="NCBI Taxonomy" id="101127"/>
    <lineage>
        <taxon>Eukaryota</taxon>
        <taxon>Fungi</taxon>
        <taxon>Fungi incertae sedis</taxon>
        <taxon>Mucoromycota</taxon>
        <taxon>Mucoromycotina</taxon>
        <taxon>Mucoromycetes</taxon>
        <taxon>Mucorales</taxon>
        <taxon>Cunninghamellaceae</taxon>
        <taxon>Hesseltinella</taxon>
    </lineage>
</organism>
<reference evidence="2 3" key="1">
    <citation type="submission" date="2016-07" db="EMBL/GenBank/DDBJ databases">
        <title>Pervasive Adenine N6-methylation of Active Genes in Fungi.</title>
        <authorList>
            <consortium name="DOE Joint Genome Institute"/>
            <person name="Mondo S.J."/>
            <person name="Dannebaum R.O."/>
            <person name="Kuo R.C."/>
            <person name="Labutti K."/>
            <person name="Haridas S."/>
            <person name="Kuo A."/>
            <person name="Salamov A."/>
            <person name="Ahrendt S.R."/>
            <person name="Lipzen A."/>
            <person name="Sullivan W."/>
            <person name="Andreopoulos W.B."/>
            <person name="Clum A."/>
            <person name="Lindquist E."/>
            <person name="Daum C."/>
            <person name="Ramamoorthy G.K."/>
            <person name="Gryganskyi A."/>
            <person name="Culley D."/>
            <person name="Magnuson J.K."/>
            <person name="James T.Y."/>
            <person name="O'Malley M.A."/>
            <person name="Stajich J.E."/>
            <person name="Spatafora J.W."/>
            <person name="Visel A."/>
            <person name="Grigoriev I.V."/>
        </authorList>
    </citation>
    <scope>NUCLEOTIDE SEQUENCE [LARGE SCALE GENOMIC DNA]</scope>
    <source>
        <strain evidence="2 3">NRRL 3301</strain>
    </source>
</reference>
<feature type="region of interest" description="Disordered" evidence="1">
    <location>
        <begin position="1"/>
        <end position="80"/>
    </location>
</feature>
<dbReference type="AlphaFoldDB" id="A0A1X2G430"/>
<feature type="compositionally biased region" description="Polar residues" evidence="1">
    <location>
        <begin position="1"/>
        <end position="13"/>
    </location>
</feature>
<protein>
    <submittedName>
        <fullName evidence="2">Uncharacterized protein</fullName>
    </submittedName>
</protein>
<evidence type="ECO:0000313" key="3">
    <source>
        <dbReference type="Proteomes" id="UP000242146"/>
    </source>
</evidence>
<accession>A0A1X2G430</accession>
<gene>
    <name evidence="2" type="ORF">DM01DRAFT_1312591</name>
</gene>
<evidence type="ECO:0000256" key="1">
    <source>
        <dbReference type="SAM" id="MobiDB-lite"/>
    </source>
</evidence>
<dbReference type="OrthoDB" id="2372493at2759"/>
<feature type="compositionally biased region" description="Basic and acidic residues" evidence="1">
    <location>
        <begin position="31"/>
        <end position="43"/>
    </location>
</feature>
<proteinExistence type="predicted"/>
<keyword evidence="3" id="KW-1185">Reference proteome</keyword>
<feature type="compositionally biased region" description="Basic and acidic residues" evidence="1">
    <location>
        <begin position="52"/>
        <end position="65"/>
    </location>
</feature>
<comment type="caution">
    <text evidence="2">The sequence shown here is derived from an EMBL/GenBank/DDBJ whole genome shotgun (WGS) entry which is preliminary data.</text>
</comment>
<evidence type="ECO:0000313" key="2">
    <source>
        <dbReference type="EMBL" id="ORX44280.1"/>
    </source>
</evidence>
<name>A0A1X2G430_9FUNG</name>
<sequence length="116" mass="13483">MNRQHQADFTASPPSRHEAPWMSPLSVRGESAWDHSKMSRAHPEWTTTAHGTTDRLEQRDDREPEQISTTHPHKGKKYHQHLQPYTAPRVGSYEEFGHTIQHGPSFRSIHRDLENI</sequence>
<dbReference type="Proteomes" id="UP000242146">
    <property type="component" value="Unassembled WGS sequence"/>
</dbReference>
<feature type="compositionally biased region" description="Basic residues" evidence="1">
    <location>
        <begin position="71"/>
        <end position="80"/>
    </location>
</feature>